<protein>
    <submittedName>
        <fullName evidence="1">Uncharacterized protein</fullName>
    </submittedName>
</protein>
<dbReference type="InParanoid" id="A0A2H3DF55"/>
<dbReference type="OrthoDB" id="9977870at2759"/>
<evidence type="ECO:0000313" key="2">
    <source>
        <dbReference type="Proteomes" id="UP000217790"/>
    </source>
</evidence>
<reference evidence="2" key="1">
    <citation type="journal article" date="2017" name="Nat. Ecol. Evol.">
        <title>Genome expansion and lineage-specific genetic innovations in the forest pathogenic fungi Armillaria.</title>
        <authorList>
            <person name="Sipos G."/>
            <person name="Prasanna A.N."/>
            <person name="Walter M.C."/>
            <person name="O'Connor E."/>
            <person name="Balint B."/>
            <person name="Krizsan K."/>
            <person name="Kiss B."/>
            <person name="Hess J."/>
            <person name="Varga T."/>
            <person name="Slot J."/>
            <person name="Riley R."/>
            <person name="Boka B."/>
            <person name="Rigling D."/>
            <person name="Barry K."/>
            <person name="Lee J."/>
            <person name="Mihaltcheva S."/>
            <person name="LaButti K."/>
            <person name="Lipzen A."/>
            <person name="Waldron R."/>
            <person name="Moloney N.M."/>
            <person name="Sperisen C."/>
            <person name="Kredics L."/>
            <person name="Vagvoelgyi C."/>
            <person name="Patrignani A."/>
            <person name="Fitzpatrick D."/>
            <person name="Nagy I."/>
            <person name="Doyle S."/>
            <person name="Anderson J.B."/>
            <person name="Grigoriev I.V."/>
            <person name="Gueldener U."/>
            <person name="Muensterkoetter M."/>
            <person name="Nagy L.G."/>
        </authorList>
    </citation>
    <scope>NUCLEOTIDE SEQUENCE [LARGE SCALE GENOMIC DNA]</scope>
    <source>
        <strain evidence="2">Ar21-2</strain>
    </source>
</reference>
<sequence>MQVLQFCYVCAVPWKICSCPKWDEDRLYITAQRRVEEEMGPRATVVAPDIIQRAVAAKAEELRSNHDCVQHSWLARRNGRVRYEECN</sequence>
<evidence type="ECO:0000313" key="1">
    <source>
        <dbReference type="EMBL" id="PBK92760.1"/>
    </source>
</evidence>
<name>A0A2H3DF55_ARMGA</name>
<dbReference type="EMBL" id="KZ293658">
    <property type="protein sequence ID" value="PBK92760.1"/>
    <property type="molecule type" value="Genomic_DNA"/>
</dbReference>
<dbReference type="STRING" id="47427.A0A2H3DF55"/>
<gene>
    <name evidence="1" type="ORF">ARMGADRAFT_1104367</name>
</gene>
<keyword evidence="2" id="KW-1185">Reference proteome</keyword>
<dbReference type="AlphaFoldDB" id="A0A2H3DF55"/>
<dbReference type="Proteomes" id="UP000217790">
    <property type="component" value="Unassembled WGS sequence"/>
</dbReference>
<proteinExistence type="predicted"/>
<organism evidence="1 2">
    <name type="scientific">Armillaria gallica</name>
    <name type="common">Bulbous honey fungus</name>
    <name type="synonym">Armillaria bulbosa</name>
    <dbReference type="NCBI Taxonomy" id="47427"/>
    <lineage>
        <taxon>Eukaryota</taxon>
        <taxon>Fungi</taxon>
        <taxon>Dikarya</taxon>
        <taxon>Basidiomycota</taxon>
        <taxon>Agaricomycotina</taxon>
        <taxon>Agaricomycetes</taxon>
        <taxon>Agaricomycetidae</taxon>
        <taxon>Agaricales</taxon>
        <taxon>Marasmiineae</taxon>
        <taxon>Physalacriaceae</taxon>
        <taxon>Armillaria</taxon>
    </lineage>
</organism>
<accession>A0A2H3DF55</accession>